<proteinExistence type="predicted"/>
<dbReference type="PATRIC" id="fig|1348663.4.peg.5763"/>
<dbReference type="SUPFAM" id="SSF50939">
    <property type="entry name" value="Sialidases"/>
    <property type="match status" value="2"/>
</dbReference>
<dbReference type="HOGENOM" id="CLU_477172_0_0_11"/>
<accession>A0A066YQJ9</accession>
<evidence type="ECO:0000313" key="2">
    <source>
        <dbReference type="Proteomes" id="UP000027178"/>
    </source>
</evidence>
<dbReference type="EMBL" id="JNBY01000115">
    <property type="protein sequence ID" value="KDN82249.1"/>
    <property type="molecule type" value="Genomic_DNA"/>
</dbReference>
<keyword evidence="2" id="KW-1185">Reference proteome</keyword>
<organism evidence="1 2">
    <name type="scientific">Kitasatospora cheerisanensis KCTC 2395</name>
    <dbReference type="NCBI Taxonomy" id="1348663"/>
    <lineage>
        <taxon>Bacteria</taxon>
        <taxon>Bacillati</taxon>
        <taxon>Actinomycetota</taxon>
        <taxon>Actinomycetes</taxon>
        <taxon>Kitasatosporales</taxon>
        <taxon>Streptomycetaceae</taxon>
        <taxon>Kitasatospora</taxon>
    </lineage>
</organism>
<dbReference type="Proteomes" id="UP000027178">
    <property type="component" value="Unassembled WGS sequence"/>
</dbReference>
<gene>
    <name evidence="1" type="ORF">KCH_59580</name>
</gene>
<dbReference type="CDD" id="cd15482">
    <property type="entry name" value="Sialidase_non-viral"/>
    <property type="match status" value="1"/>
</dbReference>
<dbReference type="Gene3D" id="2.120.10.10">
    <property type="match status" value="1"/>
</dbReference>
<dbReference type="AlphaFoldDB" id="A0A066YQJ9"/>
<reference evidence="1 2" key="1">
    <citation type="submission" date="2014-05" db="EMBL/GenBank/DDBJ databases">
        <title>Draft Genome Sequence of Kitasatospora cheerisanensis KCTC 2395.</title>
        <authorList>
            <person name="Nam D.H."/>
        </authorList>
    </citation>
    <scope>NUCLEOTIDE SEQUENCE [LARGE SCALE GENOMIC DNA]</scope>
    <source>
        <strain evidence="1 2">KCTC 2395</strain>
    </source>
</reference>
<evidence type="ECO:0000313" key="1">
    <source>
        <dbReference type="EMBL" id="KDN82249.1"/>
    </source>
</evidence>
<sequence>MSTHSFFPGAGRAAAVLLTGVAAVASVLVVPGRAQASPFCDQPDPPPICFEDPEPPEPDRAAQGWFDAMYGANGRVVVSGWATDPDTAGAVTVRVRRNGAPVQQITANAYRSDVGYHGFSQALASVPAGPQTICLAAVNVYGGLPRRAAETDLGCRTFTGGLQTVGTDPYTNADTQHSAAVESDTFAWGSTVVGAYQVGRGYSSGSTNTGFTVSRDAGLTWTSGVLPGLTVAAGGSHERASDPVVAYSAKHGAWIVGSLVIDAGDGKGIMVNRSTDGAATWSAPTWAIGNDGTAWDKEWIACDNWTSSPYWGTCYLTVTKLDGYAVELARSTDGGLSWSLLNGPRPAANGAYPVVRPDGTVVVLYGLTGRVGSFTLTGGGTGWTTPVTVNNGSQYDVPGLRDVSTVSADVDGTGRINAVWHGCRAATGCAWNNLVQASSTDGQNWTVSEIDTCADTALCAAANQFAPSITADPQNPGRFAIVFNELWNGAVSVRYTSSADGGRTWRKPPSSLVEGMPLTRMPDTGQGRMLGEYLGISAANGSVVTLFPVAAAPADGKAFAQTMSTYTPLAF</sequence>
<evidence type="ECO:0008006" key="3">
    <source>
        <dbReference type="Google" id="ProtNLM"/>
    </source>
</evidence>
<name>A0A066YQJ9_9ACTN</name>
<dbReference type="eggNOG" id="COG4409">
    <property type="taxonomic scope" value="Bacteria"/>
</dbReference>
<dbReference type="InterPro" id="IPR036278">
    <property type="entry name" value="Sialidase_sf"/>
</dbReference>
<comment type="caution">
    <text evidence="1">The sequence shown here is derived from an EMBL/GenBank/DDBJ whole genome shotgun (WGS) entry which is preliminary data.</text>
</comment>
<dbReference type="RefSeq" id="WP_157032211.1">
    <property type="nucleotide sequence ID" value="NZ_KK853997.1"/>
</dbReference>
<dbReference type="OrthoDB" id="127969at2"/>
<protein>
    <recommendedName>
        <fullName evidence="3">Sialidase domain-containing protein</fullName>
    </recommendedName>
</protein>